<evidence type="ECO:0000259" key="2">
    <source>
        <dbReference type="PROSITE" id="PS50994"/>
    </source>
</evidence>
<sequence length="155" mass="18423">MYRVRIVKDAVEKLEIMMLHHEEKTNHRGIEETLQQIRRRYYWDKIKVDITEYIKKCEVCQRNKCDRRPPKVPFQVTEQIDKPFSKIYVDTIAINSQNFLTIIDIFTKYAEAYPINGKTAVEVVEKLIESFSIHETPQQIVMDNGLEFNNATLKE</sequence>
<comment type="caution">
    <text evidence="3">The sequence shown here is derived from an EMBL/GenBank/DDBJ whole genome shotgun (WGS) entry which is preliminary data.</text>
</comment>
<feature type="domain" description="Integrase catalytic" evidence="2">
    <location>
        <begin position="69"/>
        <end position="155"/>
    </location>
</feature>
<accession>A0AAW1HV59</accession>
<dbReference type="PANTHER" id="PTHR37984:SF5">
    <property type="entry name" value="PROTEIN NYNRIN-LIKE"/>
    <property type="match status" value="1"/>
</dbReference>
<dbReference type="InterPro" id="IPR001584">
    <property type="entry name" value="Integrase_cat-core"/>
</dbReference>
<dbReference type="Gene3D" id="1.10.340.70">
    <property type="match status" value="1"/>
</dbReference>
<dbReference type="InterPro" id="IPR036397">
    <property type="entry name" value="RNaseH_sf"/>
</dbReference>
<reference evidence="3 4" key="1">
    <citation type="journal article" date="2024" name="BMC Genomics">
        <title>De novo assembly and annotation of Popillia japonica's genome with initial clues to its potential as an invasive pest.</title>
        <authorList>
            <person name="Cucini C."/>
            <person name="Boschi S."/>
            <person name="Funari R."/>
            <person name="Cardaioli E."/>
            <person name="Iannotti N."/>
            <person name="Marturano G."/>
            <person name="Paoli F."/>
            <person name="Bruttini M."/>
            <person name="Carapelli A."/>
            <person name="Frati F."/>
            <person name="Nardi F."/>
        </authorList>
    </citation>
    <scope>NUCLEOTIDE SEQUENCE [LARGE SCALE GENOMIC DNA]</scope>
    <source>
        <strain evidence="3">DMR45628</strain>
    </source>
</reference>
<proteinExistence type="predicted"/>
<evidence type="ECO:0000313" key="3">
    <source>
        <dbReference type="EMBL" id="KAK9680540.1"/>
    </source>
</evidence>
<keyword evidence="4" id="KW-1185">Reference proteome</keyword>
<dbReference type="GO" id="GO:0015074">
    <property type="term" value="P:DNA integration"/>
    <property type="evidence" value="ECO:0007669"/>
    <property type="project" value="InterPro"/>
</dbReference>
<dbReference type="GO" id="GO:0003676">
    <property type="term" value="F:nucleic acid binding"/>
    <property type="evidence" value="ECO:0007669"/>
    <property type="project" value="InterPro"/>
</dbReference>
<organism evidence="3 4">
    <name type="scientific">Popillia japonica</name>
    <name type="common">Japanese beetle</name>
    <dbReference type="NCBI Taxonomy" id="7064"/>
    <lineage>
        <taxon>Eukaryota</taxon>
        <taxon>Metazoa</taxon>
        <taxon>Ecdysozoa</taxon>
        <taxon>Arthropoda</taxon>
        <taxon>Hexapoda</taxon>
        <taxon>Insecta</taxon>
        <taxon>Pterygota</taxon>
        <taxon>Neoptera</taxon>
        <taxon>Endopterygota</taxon>
        <taxon>Coleoptera</taxon>
        <taxon>Polyphaga</taxon>
        <taxon>Scarabaeiformia</taxon>
        <taxon>Scarabaeidae</taxon>
        <taxon>Rutelinae</taxon>
        <taxon>Popillia</taxon>
    </lineage>
</organism>
<dbReference type="SUPFAM" id="SSF53098">
    <property type="entry name" value="Ribonuclease H-like"/>
    <property type="match status" value="1"/>
</dbReference>
<dbReference type="PANTHER" id="PTHR37984">
    <property type="entry name" value="PROTEIN CBG26694"/>
    <property type="match status" value="1"/>
</dbReference>
<gene>
    <name evidence="3" type="ORF">QE152_g39017</name>
</gene>
<dbReference type="EMBL" id="JASPKY010000886">
    <property type="protein sequence ID" value="KAK9680540.1"/>
    <property type="molecule type" value="Genomic_DNA"/>
</dbReference>
<dbReference type="PROSITE" id="PS50994">
    <property type="entry name" value="INTEGRASE"/>
    <property type="match status" value="1"/>
</dbReference>
<dbReference type="EC" id="2.7.7.49" evidence="1"/>
<dbReference type="Proteomes" id="UP001458880">
    <property type="component" value="Unassembled WGS sequence"/>
</dbReference>
<dbReference type="Pfam" id="PF17921">
    <property type="entry name" value="Integrase_H2C2"/>
    <property type="match status" value="1"/>
</dbReference>
<dbReference type="InterPro" id="IPR041588">
    <property type="entry name" value="Integrase_H2C2"/>
</dbReference>
<dbReference type="InterPro" id="IPR050951">
    <property type="entry name" value="Retrovirus_Pol_polyprotein"/>
</dbReference>
<dbReference type="AlphaFoldDB" id="A0AAW1HV59"/>
<name>A0AAW1HV59_POPJA</name>
<evidence type="ECO:0000256" key="1">
    <source>
        <dbReference type="ARBA" id="ARBA00012493"/>
    </source>
</evidence>
<dbReference type="GO" id="GO:0003964">
    <property type="term" value="F:RNA-directed DNA polymerase activity"/>
    <property type="evidence" value="ECO:0007669"/>
    <property type="project" value="UniProtKB-EC"/>
</dbReference>
<dbReference type="InterPro" id="IPR012337">
    <property type="entry name" value="RNaseH-like_sf"/>
</dbReference>
<dbReference type="Gene3D" id="3.30.420.10">
    <property type="entry name" value="Ribonuclease H-like superfamily/Ribonuclease H"/>
    <property type="match status" value="1"/>
</dbReference>
<protein>
    <recommendedName>
        <fullName evidence="1">RNA-directed DNA polymerase</fullName>
        <ecNumber evidence="1">2.7.7.49</ecNumber>
    </recommendedName>
</protein>
<evidence type="ECO:0000313" key="4">
    <source>
        <dbReference type="Proteomes" id="UP001458880"/>
    </source>
</evidence>